<evidence type="ECO:0000256" key="6">
    <source>
        <dbReference type="HAMAP-Rule" id="MF_01224"/>
    </source>
</evidence>
<organism evidence="9 10">
    <name type="scientific">Streptomyces niveus</name>
    <name type="common">Streptomyces spheroides</name>
    <dbReference type="NCBI Taxonomy" id="193462"/>
    <lineage>
        <taxon>Bacteria</taxon>
        <taxon>Bacillati</taxon>
        <taxon>Actinomycetota</taxon>
        <taxon>Actinomycetes</taxon>
        <taxon>Kitasatosporales</taxon>
        <taxon>Streptomycetaceae</taxon>
        <taxon>Streptomyces</taxon>
    </lineage>
</organism>
<comment type="function">
    <text evidence="6">Catalyzes the conversion of (8S)-3',8-cyclo-7,8-dihydroguanosine 5'-triphosphate to cyclic pyranopterin monophosphate (cPMP).</text>
</comment>
<dbReference type="PANTHER" id="PTHR22960:SF29">
    <property type="entry name" value="CYCLIC PYRANOPTERIN MONOPHOSPHATE SYNTHASE"/>
    <property type="match status" value="1"/>
</dbReference>
<proteinExistence type="inferred from homology"/>
<evidence type="ECO:0000256" key="3">
    <source>
        <dbReference type="ARBA" id="ARBA00012575"/>
    </source>
</evidence>
<dbReference type="CDD" id="cd01420">
    <property type="entry name" value="MoaC_PE"/>
    <property type="match status" value="1"/>
</dbReference>
<comment type="subunit">
    <text evidence="6">Homohexamer; trimer of dimers.</text>
</comment>
<dbReference type="KEGG" id="snw:BBN63_20320"/>
<feature type="region of interest" description="Disordered" evidence="7">
    <location>
        <begin position="156"/>
        <end position="191"/>
    </location>
</feature>
<dbReference type="HAMAP" id="MF_01224_B">
    <property type="entry name" value="MoaC_B"/>
    <property type="match status" value="1"/>
</dbReference>
<dbReference type="Proteomes" id="UP000189677">
    <property type="component" value="Chromosome"/>
</dbReference>
<evidence type="ECO:0000259" key="8">
    <source>
        <dbReference type="Pfam" id="PF01967"/>
    </source>
</evidence>
<keyword evidence="4 6" id="KW-0501">Molybdenum cofactor biosynthesis</keyword>
<dbReference type="NCBIfam" id="TIGR00581">
    <property type="entry name" value="moaC"/>
    <property type="match status" value="1"/>
</dbReference>
<dbReference type="InterPro" id="IPR036522">
    <property type="entry name" value="MoaC_sf"/>
</dbReference>
<dbReference type="NCBIfam" id="NF006870">
    <property type="entry name" value="PRK09364.1"/>
    <property type="match status" value="1"/>
</dbReference>
<feature type="binding site" evidence="6">
    <location>
        <begin position="125"/>
        <end position="126"/>
    </location>
    <ligand>
        <name>substrate</name>
    </ligand>
</feature>
<dbReference type="PANTHER" id="PTHR22960">
    <property type="entry name" value="MOLYBDOPTERIN COFACTOR SYNTHESIS PROTEIN A"/>
    <property type="match status" value="1"/>
</dbReference>
<comment type="pathway">
    <text evidence="2 6">Cofactor biosynthesis; molybdopterin biosynthesis.</text>
</comment>
<comment type="similarity">
    <text evidence="6">Belongs to the MoaC family.</text>
</comment>
<evidence type="ECO:0000313" key="9">
    <source>
        <dbReference type="EMBL" id="AQU68210.1"/>
    </source>
</evidence>
<dbReference type="EC" id="4.6.1.17" evidence="3 6"/>
<sequence length="191" mass="19751">MTAFSRGETPGPSGQGRLTHIDEAGAARMVDVSAKEVTARTAGASGRVLVSPRVVELLRGEGVPKGDALATARIAGIMGAKRTPELIPLCHPLALSGVTLDLTVTDDAVEILATVRTTDRTGVEMEALTAVSVAALTVVDMVKAVDKGAVITDVRVEEKTGGKSGHWSRRAPEPDAPPDTRPNGTPERGTA</sequence>
<dbReference type="InterPro" id="IPR050105">
    <property type="entry name" value="MoCo_biosynth_MoaA/MoaC"/>
</dbReference>
<dbReference type="GO" id="GO:0006777">
    <property type="term" value="P:Mo-molybdopterin cofactor biosynthetic process"/>
    <property type="evidence" value="ECO:0007669"/>
    <property type="project" value="UniProtKB-UniRule"/>
</dbReference>
<evidence type="ECO:0000256" key="5">
    <source>
        <dbReference type="ARBA" id="ARBA00023239"/>
    </source>
</evidence>
<dbReference type="OrthoDB" id="9794429at2"/>
<evidence type="ECO:0000256" key="7">
    <source>
        <dbReference type="SAM" id="MobiDB-lite"/>
    </source>
</evidence>
<keyword evidence="5 6" id="KW-0456">Lyase</keyword>
<dbReference type="RefSeq" id="WP_078076805.1">
    <property type="nucleotide sequence ID" value="NZ_CP018047.1"/>
</dbReference>
<dbReference type="InterPro" id="IPR023045">
    <property type="entry name" value="MoaC"/>
</dbReference>
<dbReference type="EMBL" id="CP018047">
    <property type="protein sequence ID" value="AQU68210.1"/>
    <property type="molecule type" value="Genomic_DNA"/>
</dbReference>
<reference evidence="9 10" key="1">
    <citation type="submission" date="2016-11" db="EMBL/GenBank/DDBJ databases">
        <title>Complete genome sequence of Streptomyces niveus SCSIO 3406.</title>
        <authorList>
            <person name="Zhu Q."/>
            <person name="Cheng W."/>
            <person name="Song Y."/>
            <person name="Li Q."/>
            <person name="Ju J."/>
        </authorList>
    </citation>
    <scope>NUCLEOTIDE SEQUENCE [LARGE SCALE GENOMIC DNA]</scope>
    <source>
        <strain evidence="9 10">SCSIO 3406</strain>
    </source>
</reference>
<accession>A0A1U9QVG1</accession>
<comment type="catalytic activity">
    <reaction evidence="1 6">
        <text>(8S)-3',8-cyclo-7,8-dihydroguanosine 5'-triphosphate = cyclic pyranopterin phosphate + diphosphate</text>
        <dbReference type="Rhea" id="RHEA:49580"/>
        <dbReference type="ChEBI" id="CHEBI:33019"/>
        <dbReference type="ChEBI" id="CHEBI:59648"/>
        <dbReference type="ChEBI" id="CHEBI:131766"/>
        <dbReference type="EC" id="4.6.1.17"/>
    </reaction>
</comment>
<evidence type="ECO:0000256" key="4">
    <source>
        <dbReference type="ARBA" id="ARBA00023150"/>
    </source>
</evidence>
<feature type="domain" description="Molybdopterin cofactor biosynthesis C (MoaC)" evidence="8">
    <location>
        <begin position="29"/>
        <end position="162"/>
    </location>
</feature>
<evidence type="ECO:0000256" key="1">
    <source>
        <dbReference type="ARBA" id="ARBA00001637"/>
    </source>
</evidence>
<protein>
    <recommendedName>
        <fullName evidence="3 6">Cyclic pyranopterin monophosphate synthase</fullName>
        <ecNumber evidence="3 6">4.6.1.17</ecNumber>
    </recommendedName>
    <alternativeName>
        <fullName evidence="6">Molybdenum cofactor biosynthesis protein C</fullName>
    </alternativeName>
</protein>
<feature type="binding site" evidence="6">
    <location>
        <begin position="89"/>
        <end position="91"/>
    </location>
    <ligand>
        <name>substrate</name>
    </ligand>
</feature>
<dbReference type="Gene3D" id="3.30.70.640">
    <property type="entry name" value="Molybdopterin cofactor biosynthesis C (MoaC) domain"/>
    <property type="match status" value="1"/>
</dbReference>
<dbReference type="UniPathway" id="UPA00344"/>
<keyword evidence="10" id="KW-1185">Reference proteome</keyword>
<evidence type="ECO:0000256" key="2">
    <source>
        <dbReference type="ARBA" id="ARBA00005046"/>
    </source>
</evidence>
<evidence type="ECO:0000313" key="10">
    <source>
        <dbReference type="Proteomes" id="UP000189677"/>
    </source>
</evidence>
<dbReference type="GO" id="GO:0061799">
    <property type="term" value="F:cyclic pyranopterin monophosphate synthase activity"/>
    <property type="evidence" value="ECO:0007669"/>
    <property type="project" value="UniProtKB-UniRule"/>
</dbReference>
<dbReference type="Pfam" id="PF01967">
    <property type="entry name" value="MoaC"/>
    <property type="match status" value="1"/>
</dbReference>
<feature type="active site" evidence="6">
    <location>
        <position position="140"/>
    </location>
</feature>
<dbReference type="InterPro" id="IPR002820">
    <property type="entry name" value="Mopterin_CF_biosynth-C_dom"/>
</dbReference>
<dbReference type="SUPFAM" id="SSF55040">
    <property type="entry name" value="Molybdenum cofactor biosynthesis protein C, MoaC"/>
    <property type="match status" value="1"/>
</dbReference>
<name>A0A1U9QVG1_STRNV</name>
<dbReference type="AlphaFoldDB" id="A0A1U9QVG1"/>
<dbReference type="InterPro" id="IPR047594">
    <property type="entry name" value="MoaC_bact/euk"/>
</dbReference>
<gene>
    <name evidence="6" type="primary">moaC</name>
    <name evidence="9" type="ORF">BBN63_20320</name>
</gene>